<organism evidence="1 2">
    <name type="scientific">Pseudoalteromonas caenipelagi</name>
    <dbReference type="NCBI Taxonomy" id="2726988"/>
    <lineage>
        <taxon>Bacteria</taxon>
        <taxon>Pseudomonadati</taxon>
        <taxon>Pseudomonadota</taxon>
        <taxon>Gammaproteobacteria</taxon>
        <taxon>Alteromonadales</taxon>
        <taxon>Pseudoalteromonadaceae</taxon>
        <taxon>Pseudoalteromonas</taxon>
    </lineage>
</organism>
<dbReference type="Proteomes" id="UP000586305">
    <property type="component" value="Unassembled WGS sequence"/>
</dbReference>
<accession>A0A849VEI4</accession>
<evidence type="ECO:0000313" key="2">
    <source>
        <dbReference type="Proteomes" id="UP000586305"/>
    </source>
</evidence>
<dbReference type="RefSeq" id="WP_171627179.1">
    <property type="nucleotide sequence ID" value="NZ_JABBPG010000007.1"/>
</dbReference>
<evidence type="ECO:0000313" key="1">
    <source>
        <dbReference type="EMBL" id="NOU52129.1"/>
    </source>
</evidence>
<evidence type="ECO:0008006" key="3">
    <source>
        <dbReference type="Google" id="ProtNLM"/>
    </source>
</evidence>
<dbReference type="SUPFAM" id="SSF58104">
    <property type="entry name" value="Methyl-accepting chemotaxis protein (MCP) signaling domain"/>
    <property type="match status" value="1"/>
</dbReference>
<dbReference type="AlphaFoldDB" id="A0A849VEI4"/>
<proteinExistence type="predicted"/>
<keyword evidence="2" id="KW-1185">Reference proteome</keyword>
<protein>
    <recommendedName>
        <fullName evidence="3">Methyl-accepting chemotaxis protein</fullName>
    </recommendedName>
</protein>
<dbReference type="Gene3D" id="1.10.287.950">
    <property type="entry name" value="Methyl-accepting chemotaxis protein"/>
    <property type="match status" value="1"/>
</dbReference>
<comment type="caution">
    <text evidence="1">The sequence shown here is derived from an EMBL/GenBank/DDBJ whole genome shotgun (WGS) entry which is preliminary data.</text>
</comment>
<name>A0A849VEI4_9GAMM</name>
<sequence length="77" mass="8395">MIGSISNSITETQAQNLQLSEAASLQEGLIRELSARIADIRNVTSNNNASAAETLKAAEEINQAVKEINEQLHKFTR</sequence>
<reference evidence="1 2" key="1">
    <citation type="submission" date="2020-04" db="EMBL/GenBank/DDBJ databases">
        <title>Pseudoalteromonas caenipelagi sp. nov., isolated from a tidal flat.</title>
        <authorList>
            <person name="Park S."/>
            <person name="Yoon J.-H."/>
        </authorList>
    </citation>
    <scope>NUCLEOTIDE SEQUENCE [LARGE SCALE GENOMIC DNA]</scope>
    <source>
        <strain evidence="1 2">JBTF-M23</strain>
    </source>
</reference>
<dbReference type="EMBL" id="JABBPG010000007">
    <property type="protein sequence ID" value="NOU52129.1"/>
    <property type="molecule type" value="Genomic_DNA"/>
</dbReference>
<gene>
    <name evidence="1" type="ORF">HG263_16470</name>
</gene>